<dbReference type="RefSeq" id="WP_215353622.1">
    <property type="nucleotide sequence ID" value="NZ_BAAAFE010000004.1"/>
</dbReference>
<comment type="caution">
    <text evidence="1">The sequence shown here is derived from an EMBL/GenBank/DDBJ whole genome shotgun (WGS) entry which is preliminary data.</text>
</comment>
<accession>A0ABN1M197</accession>
<evidence type="ECO:0000313" key="1">
    <source>
        <dbReference type="EMBL" id="GAA0862920.1"/>
    </source>
</evidence>
<protein>
    <submittedName>
        <fullName evidence="1">Uncharacterized protein</fullName>
    </submittedName>
</protein>
<dbReference type="EMBL" id="BAAAFE010000004">
    <property type="protein sequence ID" value="GAA0862920.1"/>
    <property type="molecule type" value="Genomic_DNA"/>
</dbReference>
<name>A0ABN1M197_9SPHN</name>
<proteinExistence type="predicted"/>
<keyword evidence="2" id="KW-1185">Reference proteome</keyword>
<gene>
    <name evidence="1" type="ORF">GCM10009115_11510</name>
</gene>
<reference evidence="1 2" key="1">
    <citation type="journal article" date="2019" name="Int. J. Syst. Evol. Microbiol.">
        <title>The Global Catalogue of Microorganisms (GCM) 10K type strain sequencing project: providing services to taxonomists for standard genome sequencing and annotation.</title>
        <authorList>
            <consortium name="The Broad Institute Genomics Platform"/>
            <consortium name="The Broad Institute Genome Sequencing Center for Infectious Disease"/>
            <person name="Wu L."/>
            <person name="Ma J."/>
        </authorList>
    </citation>
    <scope>NUCLEOTIDE SEQUENCE [LARGE SCALE GENOMIC DNA]</scope>
    <source>
        <strain evidence="1 2">JCM 15910</strain>
    </source>
</reference>
<organism evidence="1 2">
    <name type="scientific">Sphingopyxis soli</name>
    <dbReference type="NCBI Taxonomy" id="592051"/>
    <lineage>
        <taxon>Bacteria</taxon>
        <taxon>Pseudomonadati</taxon>
        <taxon>Pseudomonadota</taxon>
        <taxon>Alphaproteobacteria</taxon>
        <taxon>Sphingomonadales</taxon>
        <taxon>Sphingomonadaceae</taxon>
        <taxon>Sphingopyxis</taxon>
    </lineage>
</organism>
<dbReference type="Proteomes" id="UP001500738">
    <property type="component" value="Unassembled WGS sequence"/>
</dbReference>
<evidence type="ECO:0000313" key="2">
    <source>
        <dbReference type="Proteomes" id="UP001500738"/>
    </source>
</evidence>
<sequence length="89" mass="10076">MKYIQADLFAEDGTERNQLSEAMAASIRTRLEATLARLEAAVVFPWSDPLDAVHEENRFQRGAELLGDAGAELWARFDKEMDRLYASQT</sequence>